<dbReference type="RefSeq" id="WP_092840924.1">
    <property type="nucleotide sequence ID" value="NZ_FPCF01000004.1"/>
</dbReference>
<dbReference type="AlphaFoldDB" id="A0A432XET2"/>
<accession>A0A432XET2</accession>
<dbReference type="PROSITE" id="PS50883">
    <property type="entry name" value="EAL"/>
    <property type="match status" value="1"/>
</dbReference>
<dbReference type="STRING" id="519452.SAMN04488139_1935"/>
<evidence type="ECO:0000313" key="3">
    <source>
        <dbReference type="Proteomes" id="UP000286985"/>
    </source>
</evidence>
<proteinExistence type="predicted"/>
<dbReference type="PANTHER" id="PTHR33121">
    <property type="entry name" value="CYCLIC DI-GMP PHOSPHODIESTERASE PDEF"/>
    <property type="match status" value="1"/>
</dbReference>
<dbReference type="Proteomes" id="UP000286985">
    <property type="component" value="Unassembled WGS sequence"/>
</dbReference>
<dbReference type="CDD" id="cd01948">
    <property type="entry name" value="EAL"/>
    <property type="match status" value="1"/>
</dbReference>
<dbReference type="OrthoDB" id="1673646at2"/>
<dbReference type="InterPro" id="IPR001633">
    <property type="entry name" value="EAL_dom"/>
</dbReference>
<protein>
    <submittedName>
        <fullName evidence="2">EAL domain-containing protein</fullName>
    </submittedName>
</protein>
<dbReference type="InterPro" id="IPR035919">
    <property type="entry name" value="EAL_sf"/>
</dbReference>
<sequence>MDFPDSIKQQTCMDCLSGQSLGFEIRMAFQPIVDMKKQKIVAYEALVRGPEGQGAGWVFERVNEDNRYYFDQACRVKAIETAARLGCDTFLNINFLPNAVYSPETCIKATIEAADLYGFDLTKLVFEVTESEQIIDKSHLQNIFSSYSKRGFKTAIDDYGSGFARIDWLIDLRPDILKLDMALIRDIDVHPEKQTVVVDAFKQCQLQGTQLLAEGIETKEELDCLRDIGIHLFQGYYFAKPELEALAQVDSIELKESLI</sequence>
<comment type="caution">
    <text evidence="2">The sequence shown here is derived from an EMBL/GenBank/DDBJ whole genome shotgun (WGS) entry which is preliminary data.</text>
</comment>
<dbReference type="PANTHER" id="PTHR33121:SF15">
    <property type="entry name" value="BLUE LIGHT- AND TEMPERATURE-REGULATED ANTIREPRESSOR BLUF"/>
    <property type="match status" value="1"/>
</dbReference>
<gene>
    <name evidence="2" type="ORF">CWE24_10555</name>
</gene>
<dbReference type="SUPFAM" id="SSF141868">
    <property type="entry name" value="EAL domain-like"/>
    <property type="match status" value="1"/>
</dbReference>
<dbReference type="InterPro" id="IPR050706">
    <property type="entry name" value="Cyclic-di-GMP_PDE-like"/>
</dbReference>
<dbReference type="EMBL" id="PIPU01000005">
    <property type="protein sequence ID" value="RUO47146.1"/>
    <property type="molecule type" value="Genomic_DNA"/>
</dbReference>
<dbReference type="Pfam" id="PF00563">
    <property type="entry name" value="EAL"/>
    <property type="match status" value="1"/>
</dbReference>
<evidence type="ECO:0000313" key="2">
    <source>
        <dbReference type="EMBL" id="RUO47146.1"/>
    </source>
</evidence>
<dbReference type="SMART" id="SM00052">
    <property type="entry name" value="EAL"/>
    <property type="match status" value="1"/>
</dbReference>
<feature type="domain" description="EAL" evidence="1">
    <location>
        <begin position="5"/>
        <end position="255"/>
    </location>
</feature>
<name>A0A432XET2_9GAMM</name>
<reference evidence="3" key="1">
    <citation type="journal article" date="2018" name="Front. Microbiol.">
        <title>Genome-Based Analysis Reveals the Taxonomy and Diversity of the Family Idiomarinaceae.</title>
        <authorList>
            <person name="Liu Y."/>
            <person name="Lai Q."/>
            <person name="Shao Z."/>
        </authorList>
    </citation>
    <scope>NUCLEOTIDE SEQUENCE [LARGE SCALE GENOMIC DNA]</scope>
    <source>
        <strain evidence="3">908033</strain>
    </source>
</reference>
<dbReference type="Gene3D" id="3.20.20.450">
    <property type="entry name" value="EAL domain"/>
    <property type="match status" value="1"/>
</dbReference>
<dbReference type="GO" id="GO:0071111">
    <property type="term" value="F:cyclic-guanylate-specific phosphodiesterase activity"/>
    <property type="evidence" value="ECO:0007669"/>
    <property type="project" value="InterPro"/>
</dbReference>
<organism evidence="2 3">
    <name type="scientific">Pseudidiomarina donghaiensis</name>
    <dbReference type="NCBI Taxonomy" id="519452"/>
    <lineage>
        <taxon>Bacteria</taxon>
        <taxon>Pseudomonadati</taxon>
        <taxon>Pseudomonadota</taxon>
        <taxon>Gammaproteobacteria</taxon>
        <taxon>Alteromonadales</taxon>
        <taxon>Idiomarinaceae</taxon>
        <taxon>Pseudidiomarina</taxon>
    </lineage>
</organism>
<evidence type="ECO:0000259" key="1">
    <source>
        <dbReference type="PROSITE" id="PS50883"/>
    </source>
</evidence>
<keyword evidence="3" id="KW-1185">Reference proteome</keyword>